<name>A0ABR0PLS2_GOSAR</name>
<dbReference type="EMBL" id="JARKNE010000006">
    <property type="protein sequence ID" value="KAK5825357.1"/>
    <property type="molecule type" value="Genomic_DNA"/>
</dbReference>
<sequence>MRNCAARLGDFVLQQRVEESEDPEEEDDPVEIEPMQSVEIPDKVEPMEPLTELDMTASMFITQSPRPDLRDELSKLMDIMQHM</sequence>
<organism evidence="1 2">
    <name type="scientific">Gossypium arboreum</name>
    <name type="common">Tree cotton</name>
    <name type="synonym">Gossypium nanking</name>
    <dbReference type="NCBI Taxonomy" id="29729"/>
    <lineage>
        <taxon>Eukaryota</taxon>
        <taxon>Viridiplantae</taxon>
        <taxon>Streptophyta</taxon>
        <taxon>Embryophyta</taxon>
        <taxon>Tracheophyta</taxon>
        <taxon>Spermatophyta</taxon>
        <taxon>Magnoliopsida</taxon>
        <taxon>eudicotyledons</taxon>
        <taxon>Gunneridae</taxon>
        <taxon>Pentapetalae</taxon>
        <taxon>rosids</taxon>
        <taxon>malvids</taxon>
        <taxon>Malvales</taxon>
        <taxon>Malvaceae</taxon>
        <taxon>Malvoideae</taxon>
        <taxon>Gossypium</taxon>
    </lineage>
</organism>
<protein>
    <submittedName>
        <fullName evidence="1">Uncharacterized protein</fullName>
    </submittedName>
</protein>
<comment type="caution">
    <text evidence="1">The sequence shown here is derived from an EMBL/GenBank/DDBJ whole genome shotgun (WGS) entry which is preliminary data.</text>
</comment>
<reference evidence="1 2" key="1">
    <citation type="submission" date="2023-03" db="EMBL/GenBank/DDBJ databases">
        <title>WGS of Gossypium arboreum.</title>
        <authorList>
            <person name="Yu D."/>
        </authorList>
    </citation>
    <scope>NUCLEOTIDE SEQUENCE [LARGE SCALE GENOMIC DNA]</scope>
    <source>
        <tissue evidence="1">Leaf</tissue>
    </source>
</reference>
<dbReference type="Proteomes" id="UP001358586">
    <property type="component" value="Chromosome 6"/>
</dbReference>
<gene>
    <name evidence="1" type="ORF">PVK06_020181</name>
</gene>
<evidence type="ECO:0000313" key="1">
    <source>
        <dbReference type="EMBL" id="KAK5825357.1"/>
    </source>
</evidence>
<evidence type="ECO:0000313" key="2">
    <source>
        <dbReference type="Proteomes" id="UP001358586"/>
    </source>
</evidence>
<proteinExistence type="predicted"/>
<keyword evidence="2" id="KW-1185">Reference proteome</keyword>
<accession>A0ABR0PLS2</accession>